<comment type="caution">
    <text evidence="6">The sequence shown here is derived from an EMBL/GenBank/DDBJ whole genome shotgun (WGS) entry which is preliminary data.</text>
</comment>
<dbReference type="CDD" id="cd01285">
    <property type="entry name" value="nucleoside_deaminase"/>
    <property type="match status" value="1"/>
</dbReference>
<proteinExistence type="inferred from homology"/>
<dbReference type="GO" id="GO:0047974">
    <property type="term" value="F:guanosine deaminase activity"/>
    <property type="evidence" value="ECO:0007669"/>
    <property type="project" value="TreeGrafter"/>
</dbReference>
<dbReference type="InterPro" id="IPR016193">
    <property type="entry name" value="Cytidine_deaminase-like"/>
</dbReference>
<dbReference type="InterPro" id="IPR016192">
    <property type="entry name" value="APOBEC/CMP_deaminase_Zn-bd"/>
</dbReference>
<accession>A0A445IN69</accession>
<dbReference type="EMBL" id="QZWG01000010">
    <property type="protein sequence ID" value="RZB87510.1"/>
    <property type="molecule type" value="Genomic_DNA"/>
</dbReference>
<evidence type="ECO:0000256" key="3">
    <source>
        <dbReference type="ARBA" id="ARBA00022801"/>
    </source>
</evidence>
<dbReference type="InterPro" id="IPR002125">
    <property type="entry name" value="CMP_dCMP_dom"/>
</dbReference>
<dbReference type="Proteomes" id="UP000289340">
    <property type="component" value="Chromosome 10"/>
</dbReference>
<keyword evidence="2" id="KW-0479">Metal-binding</keyword>
<evidence type="ECO:0000313" key="7">
    <source>
        <dbReference type="Proteomes" id="UP000289340"/>
    </source>
</evidence>
<name>A0A445IN69_GLYSO</name>
<dbReference type="FunFam" id="3.40.140.10:FF:000011">
    <property type="entry name" value="tRNA-specific adenosine deaminase"/>
    <property type="match status" value="1"/>
</dbReference>
<dbReference type="Gramene" id="XM_028330260.1">
    <property type="protein sequence ID" value="XP_028186061.1"/>
    <property type="gene ID" value="LOC114372608"/>
</dbReference>
<evidence type="ECO:0000256" key="4">
    <source>
        <dbReference type="ARBA" id="ARBA00022833"/>
    </source>
</evidence>
<dbReference type="PANTHER" id="PTHR11079">
    <property type="entry name" value="CYTOSINE DEAMINASE FAMILY MEMBER"/>
    <property type="match status" value="1"/>
</dbReference>
<dbReference type="PROSITE" id="PS00903">
    <property type="entry name" value="CYT_DCMP_DEAMINASES_1"/>
    <property type="match status" value="1"/>
</dbReference>
<evidence type="ECO:0000259" key="5">
    <source>
        <dbReference type="PROSITE" id="PS51747"/>
    </source>
</evidence>
<dbReference type="SUPFAM" id="SSF53927">
    <property type="entry name" value="Cytidine deaminase-like"/>
    <property type="match status" value="1"/>
</dbReference>
<evidence type="ECO:0000256" key="2">
    <source>
        <dbReference type="ARBA" id="ARBA00022723"/>
    </source>
</evidence>
<protein>
    <submittedName>
        <fullName evidence="6">Guanosine deaminase isoform A</fullName>
    </submittedName>
</protein>
<dbReference type="PROSITE" id="PS51747">
    <property type="entry name" value="CYT_DCMP_DEAMINASES_2"/>
    <property type="match status" value="1"/>
</dbReference>
<feature type="domain" description="CMP/dCMP-type deaminase" evidence="5">
    <location>
        <begin position="13"/>
        <end position="125"/>
    </location>
</feature>
<dbReference type="Gene3D" id="3.40.140.10">
    <property type="entry name" value="Cytidine Deaminase, domain 2"/>
    <property type="match status" value="1"/>
</dbReference>
<dbReference type="PANTHER" id="PTHR11079:SF161">
    <property type="entry name" value="CMP_DCMP-TYPE DEAMINASE DOMAIN-CONTAINING PROTEIN"/>
    <property type="match status" value="1"/>
</dbReference>
<dbReference type="GO" id="GO:0008270">
    <property type="term" value="F:zinc ion binding"/>
    <property type="evidence" value="ECO:0007669"/>
    <property type="project" value="InterPro"/>
</dbReference>
<keyword evidence="4" id="KW-0862">Zinc</keyword>
<organism evidence="6 7">
    <name type="scientific">Glycine soja</name>
    <name type="common">Wild soybean</name>
    <dbReference type="NCBI Taxonomy" id="3848"/>
    <lineage>
        <taxon>Eukaryota</taxon>
        <taxon>Viridiplantae</taxon>
        <taxon>Streptophyta</taxon>
        <taxon>Embryophyta</taxon>
        <taxon>Tracheophyta</taxon>
        <taxon>Spermatophyta</taxon>
        <taxon>Magnoliopsida</taxon>
        <taxon>eudicotyledons</taxon>
        <taxon>Gunneridae</taxon>
        <taxon>Pentapetalae</taxon>
        <taxon>rosids</taxon>
        <taxon>fabids</taxon>
        <taxon>Fabales</taxon>
        <taxon>Fabaceae</taxon>
        <taxon>Papilionoideae</taxon>
        <taxon>50 kb inversion clade</taxon>
        <taxon>NPAAA clade</taxon>
        <taxon>indigoferoid/millettioid clade</taxon>
        <taxon>Phaseoleae</taxon>
        <taxon>Glycine</taxon>
        <taxon>Glycine subgen. Soja</taxon>
    </lineage>
</organism>
<evidence type="ECO:0000256" key="1">
    <source>
        <dbReference type="ARBA" id="ARBA00006576"/>
    </source>
</evidence>
<dbReference type="GO" id="GO:0006152">
    <property type="term" value="P:purine nucleoside catabolic process"/>
    <property type="evidence" value="ECO:0007669"/>
    <property type="project" value="TreeGrafter"/>
</dbReference>
<evidence type="ECO:0000313" key="6">
    <source>
        <dbReference type="EMBL" id="RZB87510.1"/>
    </source>
</evidence>
<sequence>MEDAAASANAAEDRENKFLTMAIEEAYKAVESGHGRPFGAVIVRNDEILSSCHNMVVRNADPTAHAEITAIREACQKLNQVELADSEIYASCEPCPMCLSAIHFSKIKKLVYGAKAEAAVAIGFESIIADALKDTGFYEKLNLEVKKAEGSVAVMAEQVFEKTKDKFIIP</sequence>
<comment type="similarity">
    <text evidence="1">Belongs to the cytidine and deoxycytidylate deaminase family.</text>
</comment>
<reference evidence="6 7" key="1">
    <citation type="submission" date="2018-09" db="EMBL/GenBank/DDBJ databases">
        <title>A high-quality reference genome of wild soybean provides a powerful tool to mine soybean genomes.</title>
        <authorList>
            <person name="Xie M."/>
            <person name="Chung C.Y.L."/>
            <person name="Li M.-W."/>
            <person name="Wong F.-L."/>
            <person name="Chan T.-F."/>
            <person name="Lam H.-M."/>
        </authorList>
    </citation>
    <scope>NUCLEOTIDE SEQUENCE [LARGE SCALE GENOMIC DNA]</scope>
    <source>
        <strain evidence="7">cv. W05</strain>
        <tissue evidence="6">Hypocotyl of etiolated seedlings</tissue>
    </source>
</reference>
<dbReference type="AlphaFoldDB" id="A0A445IN69"/>
<dbReference type="Pfam" id="PF00383">
    <property type="entry name" value="dCMP_cyt_deam_1"/>
    <property type="match status" value="1"/>
</dbReference>
<keyword evidence="7" id="KW-1185">Reference proteome</keyword>
<gene>
    <name evidence="6" type="ORF">D0Y65_027223</name>
</gene>
<keyword evidence="3" id="KW-0378">Hydrolase</keyword>